<dbReference type="Proteomes" id="UP000030700">
    <property type="component" value="Unassembled WGS sequence"/>
</dbReference>
<keyword evidence="2" id="KW-1185">Reference proteome</keyword>
<dbReference type="STRING" id="1499966.U14_00711"/>
<dbReference type="HOGENOM" id="CLU_126562_0_0_0"/>
<proteinExistence type="predicted"/>
<accession>A0A0S6VVV1</accession>
<dbReference type="EMBL" id="DF820455">
    <property type="protein sequence ID" value="GAK49489.1"/>
    <property type="molecule type" value="Genomic_DNA"/>
</dbReference>
<protein>
    <recommendedName>
        <fullName evidence="3">FCP1 homology domain-containing protein</fullName>
    </recommendedName>
</protein>
<evidence type="ECO:0008006" key="3">
    <source>
        <dbReference type="Google" id="ProtNLM"/>
    </source>
</evidence>
<evidence type="ECO:0000313" key="2">
    <source>
        <dbReference type="Proteomes" id="UP000030700"/>
    </source>
</evidence>
<dbReference type="SUPFAM" id="SSF56784">
    <property type="entry name" value="HAD-like"/>
    <property type="match status" value="1"/>
</dbReference>
<evidence type="ECO:0000313" key="1">
    <source>
        <dbReference type="EMBL" id="GAK49489.1"/>
    </source>
</evidence>
<dbReference type="InterPro" id="IPR036412">
    <property type="entry name" value="HAD-like_sf"/>
</dbReference>
<organism evidence="1 2">
    <name type="scientific">Candidatus Moduliflexus flocculans</name>
    <dbReference type="NCBI Taxonomy" id="1499966"/>
    <lineage>
        <taxon>Bacteria</taxon>
        <taxon>Candidatus Moduliflexota</taxon>
        <taxon>Candidatus Moduliflexia</taxon>
        <taxon>Candidatus Moduliflexales</taxon>
        <taxon>Candidatus Moduliflexaceae</taxon>
    </lineage>
</organism>
<dbReference type="AlphaFoldDB" id="A0A0S6VVV1"/>
<gene>
    <name evidence="1" type="ORF">U14_00711</name>
</gene>
<sequence>MRIAFDLDDTLIPCRYQFPTESLFPLILRPFLQLFFREKLRKGSRTLLKELHHHGNEIWIYTTSLRSSSYLKLWFWLAGIPLHGVVNLIRHAKTMRTHPSSVANASKYPPAFEINVLIDDSEGVFLEGQRHGFLVVVIMPEDLEWVERVKDAIKKLSLPTSNLR</sequence>
<name>A0A0S6VVV1_9BACT</name>
<reference evidence="1 2" key="1">
    <citation type="journal article" date="2015" name="PeerJ">
        <title>First genomic representation of candidate bacterial phylum KSB3 points to enhanced environmental sensing as a trigger of wastewater bulking.</title>
        <authorList>
            <person name="Sekiguchi Y."/>
            <person name="Ohashi A."/>
            <person name="Parks D.H."/>
            <person name="Yamauchi T."/>
            <person name="Tyson G.W."/>
            <person name="Hugenholtz P."/>
        </authorList>
    </citation>
    <scope>NUCLEOTIDE SEQUENCE [LARGE SCALE GENOMIC DNA]</scope>
</reference>